<dbReference type="Ensembl" id="ENSELUT00000027628.3">
    <property type="protein sequence ID" value="ENSELUP00000037807.3"/>
    <property type="gene ID" value="ENSELUG00000017515.3"/>
</dbReference>
<dbReference type="STRING" id="8010.ENSELUP00000037807"/>
<dbReference type="AlphaFoldDB" id="A0A3P9AAR2"/>
<feature type="signal peptide" evidence="1">
    <location>
        <begin position="1"/>
        <end position="19"/>
    </location>
</feature>
<keyword evidence="1" id="KW-0732">Signal</keyword>
<proteinExistence type="predicted"/>
<reference evidence="2" key="4">
    <citation type="submission" date="2025-09" db="UniProtKB">
        <authorList>
            <consortium name="Ensembl"/>
        </authorList>
    </citation>
    <scope>IDENTIFICATION</scope>
</reference>
<accession>A0A3P9AAR2</accession>
<dbReference type="GeneTree" id="ENSGT01000000215583"/>
<name>A0A3P9AAR2_ESOLU</name>
<evidence type="ECO:0000313" key="3">
    <source>
        <dbReference type="Proteomes" id="UP000265140"/>
    </source>
</evidence>
<organism evidence="2 3">
    <name type="scientific">Esox lucius</name>
    <name type="common">Northern pike</name>
    <dbReference type="NCBI Taxonomy" id="8010"/>
    <lineage>
        <taxon>Eukaryota</taxon>
        <taxon>Metazoa</taxon>
        <taxon>Chordata</taxon>
        <taxon>Craniata</taxon>
        <taxon>Vertebrata</taxon>
        <taxon>Euteleostomi</taxon>
        <taxon>Actinopterygii</taxon>
        <taxon>Neopterygii</taxon>
        <taxon>Teleostei</taxon>
        <taxon>Protacanthopterygii</taxon>
        <taxon>Esociformes</taxon>
        <taxon>Esocidae</taxon>
        <taxon>Esox</taxon>
    </lineage>
</organism>
<sequence length="87" mass="9540">MKVACFSLLLLLACSFGEALKCNNCIVKGCRNTVETCRPDFDACISAIFLPPAPPLFFRRCINKSDCLLLAGTPVINAQCCYTDRCN</sequence>
<dbReference type="Gene3D" id="2.10.60.10">
    <property type="entry name" value="CD59"/>
    <property type="match status" value="1"/>
</dbReference>
<dbReference type="Proteomes" id="UP000265140">
    <property type="component" value="Chromosome 22"/>
</dbReference>
<keyword evidence="3" id="KW-1185">Reference proteome</keyword>
<protein>
    <recommendedName>
        <fullName evidence="4">UPAR/Ly6 domain-containing protein</fullName>
    </recommendedName>
</protein>
<reference evidence="2" key="2">
    <citation type="submission" date="2020-02" db="EMBL/GenBank/DDBJ databases">
        <title>Esox lucius (northern pike) genome, fEsoLuc1, primary haplotype.</title>
        <authorList>
            <person name="Myers G."/>
            <person name="Karagic N."/>
            <person name="Meyer A."/>
            <person name="Pippel M."/>
            <person name="Reichard M."/>
            <person name="Winkler S."/>
            <person name="Tracey A."/>
            <person name="Sims Y."/>
            <person name="Howe K."/>
            <person name="Rhie A."/>
            <person name="Formenti G."/>
            <person name="Durbin R."/>
            <person name="Fedrigo O."/>
            <person name="Jarvis E.D."/>
        </authorList>
    </citation>
    <scope>NUCLEOTIDE SEQUENCE [LARGE SCALE GENOMIC DNA]</scope>
</reference>
<reference evidence="3" key="1">
    <citation type="journal article" date="2014" name="PLoS ONE">
        <title>The genome and linkage map of the northern pike (Esox lucius): conserved synteny revealed between the salmonid sister group and the Neoteleostei.</title>
        <authorList>
            <person name="Rondeau E.B."/>
            <person name="Minkley D.R."/>
            <person name="Leong J.S."/>
            <person name="Messmer A.M."/>
            <person name="Jantzen J.R."/>
            <person name="von Schalburg K.R."/>
            <person name="Lemon C."/>
            <person name="Bird N.H."/>
            <person name="Koop B.F."/>
        </authorList>
    </citation>
    <scope>NUCLEOTIDE SEQUENCE</scope>
</reference>
<dbReference type="SUPFAM" id="SSF57302">
    <property type="entry name" value="Snake toxin-like"/>
    <property type="match status" value="1"/>
</dbReference>
<dbReference type="Bgee" id="ENSELUG00000017515">
    <property type="expression patterns" value="Expressed in liver and 14 other cell types or tissues"/>
</dbReference>
<feature type="chain" id="PRO_5044310133" description="UPAR/Ly6 domain-containing protein" evidence="1">
    <location>
        <begin position="20"/>
        <end position="87"/>
    </location>
</feature>
<dbReference type="InterPro" id="IPR045860">
    <property type="entry name" value="Snake_toxin-like_sf"/>
</dbReference>
<evidence type="ECO:0000256" key="1">
    <source>
        <dbReference type="SAM" id="SignalP"/>
    </source>
</evidence>
<reference evidence="2" key="3">
    <citation type="submission" date="2025-08" db="UniProtKB">
        <authorList>
            <consortium name="Ensembl"/>
        </authorList>
    </citation>
    <scope>IDENTIFICATION</scope>
</reference>
<evidence type="ECO:0000313" key="2">
    <source>
        <dbReference type="Ensembl" id="ENSELUP00000037807.3"/>
    </source>
</evidence>
<dbReference type="CDD" id="cd23611">
    <property type="entry name" value="TFP_LU_ECD_THFP5"/>
    <property type="match status" value="1"/>
</dbReference>
<evidence type="ECO:0008006" key="4">
    <source>
        <dbReference type="Google" id="ProtNLM"/>
    </source>
</evidence>